<dbReference type="PROSITE" id="PS50109">
    <property type="entry name" value="HIS_KIN"/>
    <property type="match status" value="1"/>
</dbReference>
<dbReference type="Proteomes" id="UP000291562">
    <property type="component" value="Chromosome"/>
</dbReference>
<dbReference type="Pfam" id="PF02518">
    <property type="entry name" value="HATPase_c"/>
    <property type="match status" value="1"/>
</dbReference>
<keyword evidence="4" id="KW-1185">Reference proteome</keyword>
<dbReference type="AlphaFoldDB" id="A0A411HI83"/>
<keyword evidence="3" id="KW-0418">Kinase</keyword>
<dbReference type="PANTHER" id="PTHR34220:SF9">
    <property type="entry name" value="SIGNAL TRANSDUCTION HISTIDINE KINASE INTERNAL REGION DOMAIN-CONTAINING PROTEIN"/>
    <property type="match status" value="1"/>
</dbReference>
<evidence type="ECO:0000256" key="1">
    <source>
        <dbReference type="SAM" id="Phobius"/>
    </source>
</evidence>
<dbReference type="SUPFAM" id="SSF55874">
    <property type="entry name" value="ATPase domain of HSP90 chaperone/DNA topoisomerase II/histidine kinase"/>
    <property type="match status" value="1"/>
</dbReference>
<keyword evidence="1" id="KW-0472">Membrane</keyword>
<organism evidence="3 4">
    <name type="scientific">Pseudolysobacter antarcticus</name>
    <dbReference type="NCBI Taxonomy" id="2511995"/>
    <lineage>
        <taxon>Bacteria</taxon>
        <taxon>Pseudomonadati</taxon>
        <taxon>Pseudomonadota</taxon>
        <taxon>Gammaproteobacteria</taxon>
        <taxon>Lysobacterales</taxon>
        <taxon>Rhodanobacteraceae</taxon>
        <taxon>Pseudolysobacter</taxon>
    </lineage>
</organism>
<name>A0A411HI83_9GAMM</name>
<evidence type="ECO:0000313" key="4">
    <source>
        <dbReference type="Proteomes" id="UP000291562"/>
    </source>
</evidence>
<dbReference type="PANTHER" id="PTHR34220">
    <property type="entry name" value="SENSOR HISTIDINE KINASE YPDA"/>
    <property type="match status" value="1"/>
</dbReference>
<feature type="transmembrane region" description="Helical" evidence="1">
    <location>
        <begin position="118"/>
        <end position="137"/>
    </location>
</feature>
<dbReference type="InterPro" id="IPR036890">
    <property type="entry name" value="HATPase_C_sf"/>
</dbReference>
<protein>
    <submittedName>
        <fullName evidence="3">Sensor histidine kinase</fullName>
    </submittedName>
</protein>
<dbReference type="EMBL" id="CP035704">
    <property type="protein sequence ID" value="QBB70124.1"/>
    <property type="molecule type" value="Genomic_DNA"/>
</dbReference>
<dbReference type="InterPro" id="IPR005467">
    <property type="entry name" value="His_kinase_dom"/>
</dbReference>
<dbReference type="GO" id="GO:0016020">
    <property type="term" value="C:membrane"/>
    <property type="evidence" value="ECO:0007669"/>
    <property type="project" value="InterPro"/>
</dbReference>
<proteinExistence type="predicted"/>
<feature type="domain" description="Histidine kinase" evidence="2">
    <location>
        <begin position="336"/>
        <end position="434"/>
    </location>
</feature>
<dbReference type="OrthoDB" id="2514702at2"/>
<dbReference type="KEGG" id="xbc:ELE36_06945"/>
<dbReference type="InterPro" id="IPR050640">
    <property type="entry name" value="Bact_2-comp_sensor_kinase"/>
</dbReference>
<dbReference type="GO" id="GO:0000155">
    <property type="term" value="F:phosphorelay sensor kinase activity"/>
    <property type="evidence" value="ECO:0007669"/>
    <property type="project" value="InterPro"/>
</dbReference>
<keyword evidence="3" id="KW-0808">Transferase</keyword>
<accession>A0A411HI83</accession>
<feature type="transmembrane region" description="Helical" evidence="1">
    <location>
        <begin position="149"/>
        <end position="175"/>
    </location>
</feature>
<dbReference type="InterPro" id="IPR003594">
    <property type="entry name" value="HATPase_dom"/>
</dbReference>
<evidence type="ECO:0000313" key="3">
    <source>
        <dbReference type="EMBL" id="QBB70124.1"/>
    </source>
</evidence>
<evidence type="ECO:0000259" key="2">
    <source>
        <dbReference type="PROSITE" id="PS50109"/>
    </source>
</evidence>
<dbReference type="InterPro" id="IPR010559">
    <property type="entry name" value="Sig_transdc_His_kin_internal"/>
</dbReference>
<sequence>MASIRILAQPFQTACSATIERCADPCTNCAVPRSRCGKKTRYCRHEFLAVTSTRKSSTNARMLPHVCGTCTPVSGIRTMSIPVMRLTYRLWFLLLVGSLLLAFGIAKASMAFDDIYSYLIYRAVFTVSCFCAAWPVMKFCRWLWHFNLNAWRTGLIAACTAYVFGMLCSLCALLAQVAFGDDLYMRKFEWTHAFNGAYFAWFVLCAVCAAYFGLRQYQALQQERHRLFVANALAREAELRALRYQLQPHFLFNTLNAISTLVREGDSRSATRMITRLAEFLRATLEGNGAHEVTLEEEVALTRHYLEIEKVRFGTRLDIDLQIDVDALRLRVPNLLLQPLVENAIRHGIAPSTHGGKITIRAQRDHDMLCILIIDNGLGYSQHDATRLGETKVGIGLENTRARLDRLYPQRHRLEISYPEIGGCIVSIELPCDAHLPADHELPQIENA</sequence>
<feature type="transmembrane region" description="Helical" evidence="1">
    <location>
        <begin position="195"/>
        <end position="214"/>
    </location>
</feature>
<keyword evidence="1" id="KW-0812">Transmembrane</keyword>
<dbReference type="Gene3D" id="3.30.565.10">
    <property type="entry name" value="Histidine kinase-like ATPase, C-terminal domain"/>
    <property type="match status" value="1"/>
</dbReference>
<gene>
    <name evidence="3" type="ORF">ELE36_06945</name>
</gene>
<feature type="transmembrane region" description="Helical" evidence="1">
    <location>
        <begin position="86"/>
        <end position="106"/>
    </location>
</feature>
<dbReference type="Pfam" id="PF06580">
    <property type="entry name" value="His_kinase"/>
    <property type="match status" value="1"/>
</dbReference>
<keyword evidence="1" id="KW-1133">Transmembrane helix</keyword>
<reference evidence="3 4" key="1">
    <citation type="submission" date="2019-01" db="EMBL/GenBank/DDBJ databases">
        <title>Pseudolysobacter antarctica gen. nov., sp. nov., isolated from Fildes Peninsula, Antarctica.</title>
        <authorList>
            <person name="Wei Z."/>
            <person name="Peng F."/>
        </authorList>
    </citation>
    <scope>NUCLEOTIDE SEQUENCE [LARGE SCALE GENOMIC DNA]</scope>
    <source>
        <strain evidence="3 4">AQ6-296</strain>
    </source>
</reference>